<dbReference type="PROSITE" id="PS50894">
    <property type="entry name" value="HPT"/>
    <property type="match status" value="1"/>
</dbReference>
<sequence length="145" mass="15488">MNEEVTQPVDKDAAGSLATPADTSLLDLAVLSRLDDDLGRESVTDLLGLFRTESERRRCRIEAAVSARDSAAACHEAHALKGSALTFGACRLGELALKMEQAGRRGDLDGLTSDLPELARLTAETQTALVRLFSGSNDRCDPEST</sequence>
<dbReference type="SUPFAM" id="SSF47226">
    <property type="entry name" value="Histidine-containing phosphotransfer domain, HPT domain"/>
    <property type="match status" value="1"/>
</dbReference>
<dbReference type="STRING" id="768671.ThimaDRAFT_4224"/>
<protein>
    <submittedName>
        <fullName evidence="4">Hpt domain protein</fullName>
    </submittedName>
</protein>
<dbReference type="InterPro" id="IPR008207">
    <property type="entry name" value="Sig_transdc_His_kin_Hpt_dom"/>
</dbReference>
<dbReference type="Gene3D" id="1.20.120.160">
    <property type="entry name" value="HPT domain"/>
    <property type="match status" value="1"/>
</dbReference>
<dbReference type="AlphaFoldDB" id="F9UH51"/>
<evidence type="ECO:0000313" key="5">
    <source>
        <dbReference type="Proteomes" id="UP000005459"/>
    </source>
</evidence>
<feature type="modified residue" description="Phosphohistidine" evidence="2">
    <location>
        <position position="78"/>
    </location>
</feature>
<proteinExistence type="predicted"/>
<dbReference type="GO" id="GO:0000160">
    <property type="term" value="P:phosphorelay signal transduction system"/>
    <property type="evidence" value="ECO:0007669"/>
    <property type="project" value="UniProtKB-KW"/>
</dbReference>
<reference evidence="4 5" key="1">
    <citation type="submission" date="2011-06" db="EMBL/GenBank/DDBJ databases">
        <title>The draft genome of Thiocapsa marina 5811.</title>
        <authorList>
            <consortium name="US DOE Joint Genome Institute (JGI-PGF)"/>
            <person name="Lucas S."/>
            <person name="Han J."/>
            <person name="Cheng J.-F."/>
            <person name="Goodwin L."/>
            <person name="Pitluck S."/>
            <person name="Peters L."/>
            <person name="Land M.L."/>
            <person name="Hauser L."/>
            <person name="Vogl K."/>
            <person name="Liu Z."/>
            <person name="Imhoff J."/>
            <person name="Thiel V."/>
            <person name="Frigaard N.-U."/>
            <person name="Bryant D."/>
            <person name="Woyke T.J."/>
        </authorList>
    </citation>
    <scope>NUCLEOTIDE SEQUENCE [LARGE SCALE GENOMIC DNA]</scope>
    <source>
        <strain evidence="4 5">5811</strain>
    </source>
</reference>
<name>F9UH51_9GAMM</name>
<gene>
    <name evidence="4" type="ORF">ThimaDRAFT_4224</name>
</gene>
<feature type="domain" description="HPt" evidence="3">
    <location>
        <begin position="39"/>
        <end position="136"/>
    </location>
</feature>
<dbReference type="EMBL" id="AFWV01000017">
    <property type="protein sequence ID" value="EGV16455.1"/>
    <property type="molecule type" value="Genomic_DNA"/>
</dbReference>
<keyword evidence="1" id="KW-0902">Two-component regulatory system</keyword>
<dbReference type="Proteomes" id="UP000005459">
    <property type="component" value="Unassembled WGS sequence"/>
</dbReference>
<dbReference type="Pfam" id="PF01627">
    <property type="entry name" value="Hpt"/>
    <property type="match status" value="1"/>
</dbReference>
<evidence type="ECO:0000259" key="3">
    <source>
        <dbReference type="PROSITE" id="PS50894"/>
    </source>
</evidence>
<dbReference type="InterPro" id="IPR036641">
    <property type="entry name" value="HPT_dom_sf"/>
</dbReference>
<dbReference type="GO" id="GO:0004672">
    <property type="term" value="F:protein kinase activity"/>
    <property type="evidence" value="ECO:0007669"/>
    <property type="project" value="UniProtKB-ARBA"/>
</dbReference>
<dbReference type="RefSeq" id="WP_007195096.1">
    <property type="nucleotide sequence ID" value="NZ_AFWV01000017.1"/>
</dbReference>
<evidence type="ECO:0000256" key="2">
    <source>
        <dbReference type="PROSITE-ProRule" id="PRU00110"/>
    </source>
</evidence>
<keyword evidence="5" id="KW-1185">Reference proteome</keyword>
<evidence type="ECO:0000256" key="1">
    <source>
        <dbReference type="ARBA" id="ARBA00023012"/>
    </source>
</evidence>
<keyword evidence="2" id="KW-0597">Phosphoprotein</keyword>
<accession>F9UH51</accession>
<evidence type="ECO:0000313" key="4">
    <source>
        <dbReference type="EMBL" id="EGV16455.1"/>
    </source>
</evidence>
<dbReference type="eggNOG" id="COG2198">
    <property type="taxonomic scope" value="Bacteria"/>
</dbReference>
<organism evidence="4 5">
    <name type="scientific">Thiocapsa marina 5811</name>
    <dbReference type="NCBI Taxonomy" id="768671"/>
    <lineage>
        <taxon>Bacteria</taxon>
        <taxon>Pseudomonadati</taxon>
        <taxon>Pseudomonadota</taxon>
        <taxon>Gammaproteobacteria</taxon>
        <taxon>Chromatiales</taxon>
        <taxon>Chromatiaceae</taxon>
        <taxon>Thiocapsa</taxon>
    </lineage>
</organism>